<keyword evidence="1" id="KW-1133">Transmembrane helix</keyword>
<comment type="caution">
    <text evidence="2">The sequence shown here is derived from an EMBL/GenBank/DDBJ whole genome shotgun (WGS) entry which is preliminary data.</text>
</comment>
<feature type="transmembrane region" description="Helical" evidence="1">
    <location>
        <begin position="187"/>
        <end position="205"/>
    </location>
</feature>
<protein>
    <submittedName>
        <fullName evidence="2">Uncharacterized protein</fullName>
    </submittedName>
</protein>
<dbReference type="Proteomes" id="UP000593567">
    <property type="component" value="Unassembled WGS sequence"/>
</dbReference>
<name>A0A7J7K854_BUGNE</name>
<keyword evidence="1" id="KW-0472">Membrane</keyword>
<keyword evidence="1" id="KW-0812">Transmembrane</keyword>
<sequence>MTSHCIFTFQTLQQEKSNLAQPYRTGRNCGLGCSGGLLLGIFLFSIGMVLVISQHQNGSNFTSYDCSGEDNSEGTELFTYSLLISLFMVFVNLVHLLLTFYGFKALLGLKSNYQKFRFTDVFYCLSCIGSIILLSFSIVSAIAVIVPDARFYNWEVNRQMFNSTVRVLELDTRCATSVATGTSWANLFYITTDIIQIFVCSAFVVQAGQMLPHGNVSKNKKLSEIIQFLGITHFFLWIVTSFIYAPNLDQFYFVEELYFGASTFAVIARVTYPFIIFYHFTTAMRCIALFYQYDSLP</sequence>
<evidence type="ECO:0000256" key="1">
    <source>
        <dbReference type="SAM" id="Phobius"/>
    </source>
</evidence>
<dbReference type="AlphaFoldDB" id="A0A7J7K854"/>
<accession>A0A7J7K854</accession>
<keyword evidence="3" id="KW-1185">Reference proteome</keyword>
<feature type="transmembrane region" description="Helical" evidence="1">
    <location>
        <begin position="121"/>
        <end position="146"/>
    </location>
</feature>
<feature type="transmembrane region" description="Helical" evidence="1">
    <location>
        <begin position="257"/>
        <end position="280"/>
    </location>
</feature>
<feature type="transmembrane region" description="Helical" evidence="1">
    <location>
        <begin position="77"/>
        <end position="101"/>
    </location>
</feature>
<organism evidence="2 3">
    <name type="scientific">Bugula neritina</name>
    <name type="common">Brown bryozoan</name>
    <name type="synonym">Sertularia neritina</name>
    <dbReference type="NCBI Taxonomy" id="10212"/>
    <lineage>
        <taxon>Eukaryota</taxon>
        <taxon>Metazoa</taxon>
        <taxon>Spiralia</taxon>
        <taxon>Lophotrochozoa</taxon>
        <taxon>Bryozoa</taxon>
        <taxon>Gymnolaemata</taxon>
        <taxon>Cheilostomatida</taxon>
        <taxon>Flustrina</taxon>
        <taxon>Buguloidea</taxon>
        <taxon>Bugulidae</taxon>
        <taxon>Bugula</taxon>
    </lineage>
</organism>
<evidence type="ECO:0000313" key="2">
    <source>
        <dbReference type="EMBL" id="KAF6034031.1"/>
    </source>
</evidence>
<gene>
    <name evidence="2" type="ORF">EB796_007658</name>
</gene>
<dbReference type="EMBL" id="VXIV02001172">
    <property type="protein sequence ID" value="KAF6034031.1"/>
    <property type="molecule type" value="Genomic_DNA"/>
</dbReference>
<reference evidence="2" key="1">
    <citation type="submission" date="2020-06" db="EMBL/GenBank/DDBJ databases">
        <title>Draft genome of Bugula neritina, a colonial animal packing powerful symbionts and potential medicines.</title>
        <authorList>
            <person name="Rayko M."/>
        </authorList>
    </citation>
    <scope>NUCLEOTIDE SEQUENCE [LARGE SCALE GENOMIC DNA]</scope>
    <source>
        <strain evidence="2">Kwan_BN1</strain>
    </source>
</reference>
<feature type="transmembrane region" description="Helical" evidence="1">
    <location>
        <begin position="225"/>
        <end position="245"/>
    </location>
</feature>
<evidence type="ECO:0000313" key="3">
    <source>
        <dbReference type="Proteomes" id="UP000593567"/>
    </source>
</evidence>
<proteinExistence type="predicted"/>
<feature type="transmembrane region" description="Helical" evidence="1">
    <location>
        <begin position="29"/>
        <end position="52"/>
    </location>
</feature>